<reference evidence="3" key="1">
    <citation type="journal article" date="2011" name="MBio">
        <title>Novel metabolic attributes of the genus Cyanothece, comprising a group of unicellular nitrogen-fixing Cyanobacteria.</title>
        <authorList>
            <person name="Bandyopadhyay A."/>
            <person name="Elvitigala T."/>
            <person name="Welsh E."/>
            <person name="Stockel J."/>
            <person name="Liberton M."/>
            <person name="Min H."/>
            <person name="Sherman L.A."/>
            <person name="Pakrasi H.B."/>
        </authorList>
    </citation>
    <scope>NUCLEOTIDE SEQUENCE [LARGE SCALE GENOMIC DNA]</scope>
    <source>
        <strain evidence="3">PCC 7822</strain>
    </source>
</reference>
<dbReference type="EMBL" id="CP002198">
    <property type="protein sequence ID" value="ADN13036.1"/>
    <property type="molecule type" value="Genomic_DNA"/>
</dbReference>
<dbReference type="Proteomes" id="UP000008206">
    <property type="component" value="Chromosome"/>
</dbReference>
<name>E0UE32_GLOV7</name>
<evidence type="ECO:0008006" key="4">
    <source>
        <dbReference type="Google" id="ProtNLM"/>
    </source>
</evidence>
<organism evidence="2 3">
    <name type="scientific">Gloeothece verrucosa (strain PCC 7822)</name>
    <name type="common">Cyanothece sp. (strain PCC 7822)</name>
    <dbReference type="NCBI Taxonomy" id="497965"/>
    <lineage>
        <taxon>Bacteria</taxon>
        <taxon>Bacillati</taxon>
        <taxon>Cyanobacteriota</taxon>
        <taxon>Cyanophyceae</taxon>
        <taxon>Oscillatoriophycideae</taxon>
        <taxon>Chroococcales</taxon>
        <taxon>Aphanothecaceae</taxon>
        <taxon>Gloeothece</taxon>
        <taxon>Gloeothece verrucosa</taxon>
    </lineage>
</organism>
<sequence length="236" mass="25330">MKFTFTPTIALSIVLVSVMLGAGTATGVYSYKMGYEALKGVSQPDTNPTQKLASGKKASLNPQEFVPVKEKDILKKVNDYIKNQKNASSSKKAQKEASKGDKQSAVNPSDDQAASQNSQVAQKFPLQVEDQGVTLEIANAIEQGGSLFLDVALKNNGQKAVQFLYSFLEVKDSQGNALSATTDGLPAQLPPNGENFRGKIQIPGTSNLEGQQLSLRLTDYPAQKLQLSIANIPVVR</sequence>
<dbReference type="KEGG" id="cyj:Cyan7822_1026"/>
<feature type="region of interest" description="Disordered" evidence="1">
    <location>
        <begin position="84"/>
        <end position="118"/>
    </location>
</feature>
<gene>
    <name evidence="2" type="ordered locus">Cyan7822_1026</name>
</gene>
<dbReference type="eggNOG" id="ENOG502ZFJQ">
    <property type="taxonomic scope" value="Bacteria"/>
</dbReference>
<keyword evidence="3" id="KW-1185">Reference proteome</keyword>
<feature type="compositionally biased region" description="Polar residues" evidence="1">
    <location>
        <begin position="104"/>
        <end position="118"/>
    </location>
</feature>
<protein>
    <recommendedName>
        <fullName evidence="4">DUF4352 domain-containing protein</fullName>
    </recommendedName>
</protein>
<dbReference type="OrthoDB" id="467587at2"/>
<evidence type="ECO:0000313" key="3">
    <source>
        <dbReference type="Proteomes" id="UP000008206"/>
    </source>
</evidence>
<dbReference type="HOGENOM" id="CLU_107612_0_0_3"/>
<accession>E0UE32</accession>
<evidence type="ECO:0000256" key="1">
    <source>
        <dbReference type="SAM" id="MobiDB-lite"/>
    </source>
</evidence>
<feature type="compositionally biased region" description="Basic and acidic residues" evidence="1">
    <location>
        <begin position="93"/>
        <end position="102"/>
    </location>
</feature>
<proteinExistence type="predicted"/>
<evidence type="ECO:0000313" key="2">
    <source>
        <dbReference type="EMBL" id="ADN13036.1"/>
    </source>
</evidence>
<dbReference type="STRING" id="497965.Cyan7822_1026"/>
<dbReference type="AlphaFoldDB" id="E0UE32"/>
<dbReference type="RefSeq" id="WP_013321144.1">
    <property type="nucleotide sequence ID" value="NC_014501.1"/>
</dbReference>